<proteinExistence type="predicted"/>
<accession>A0A7C8N4Q5</accession>
<evidence type="ECO:0000256" key="1">
    <source>
        <dbReference type="SAM" id="SignalP"/>
    </source>
</evidence>
<comment type="caution">
    <text evidence="3">The sequence shown here is derived from an EMBL/GenBank/DDBJ whole genome shotgun (WGS) entry which is preliminary data.</text>
</comment>
<dbReference type="Proteomes" id="UP000297595">
    <property type="component" value="Unassembled WGS sequence"/>
</dbReference>
<evidence type="ECO:0000313" key="4">
    <source>
        <dbReference type="EMBL" id="TGJ64468.1"/>
    </source>
</evidence>
<organism evidence="3 6">
    <name type="scientific">Orbilia oligospora</name>
    <name type="common">Nematode-trapping fungus</name>
    <name type="synonym">Arthrobotrys oligospora</name>
    <dbReference type="NCBI Taxonomy" id="2813651"/>
    <lineage>
        <taxon>Eukaryota</taxon>
        <taxon>Fungi</taxon>
        <taxon>Dikarya</taxon>
        <taxon>Ascomycota</taxon>
        <taxon>Pezizomycotina</taxon>
        <taxon>Orbiliomycetes</taxon>
        <taxon>Orbiliales</taxon>
        <taxon>Orbiliaceae</taxon>
        <taxon>Orbilia</taxon>
    </lineage>
</organism>
<name>A0A7C8N4Q5_ORBOL</name>
<evidence type="ECO:0000259" key="2">
    <source>
        <dbReference type="Pfam" id="PF12708"/>
    </source>
</evidence>
<dbReference type="InterPro" id="IPR024535">
    <property type="entry name" value="RHGA/B-epi-like_pectate_lyase"/>
</dbReference>
<dbReference type="InterPro" id="IPR011050">
    <property type="entry name" value="Pectin_lyase_fold/virulence"/>
</dbReference>
<dbReference type="CDD" id="cd23668">
    <property type="entry name" value="GH55_beta13glucanase-like"/>
    <property type="match status" value="1"/>
</dbReference>
<evidence type="ECO:0000313" key="6">
    <source>
        <dbReference type="Proteomes" id="UP000475325"/>
    </source>
</evidence>
<dbReference type="AlphaFoldDB" id="A0A7C8N4Q5"/>
<feature type="signal peptide" evidence="1">
    <location>
        <begin position="1"/>
        <end position="25"/>
    </location>
</feature>
<feature type="domain" description="Rhamnogalacturonase A/B/Epimerase-like pectate lyase" evidence="2">
    <location>
        <begin position="330"/>
        <end position="551"/>
    </location>
</feature>
<feature type="chain" id="PRO_5036200633" description="Rhamnogalacturonase A/B/Epimerase-like pectate lyase domain-containing protein" evidence="1">
    <location>
        <begin position="26"/>
        <end position="1083"/>
    </location>
</feature>
<gene>
    <name evidence="4" type="ORF">EYR41_010519</name>
    <name evidence="3" type="ORF">TWF102_008842</name>
</gene>
<dbReference type="Pfam" id="PF12708">
    <property type="entry name" value="Pect-lyase_RHGA_epim"/>
    <property type="match status" value="2"/>
</dbReference>
<reference evidence="3 6" key="2">
    <citation type="submission" date="2019-06" db="EMBL/GenBank/DDBJ databases">
        <authorList>
            <person name="Palmer J.M."/>
        </authorList>
    </citation>
    <scope>NUCLEOTIDE SEQUENCE [LARGE SCALE GENOMIC DNA]</scope>
    <source>
        <strain evidence="3 6">TWF102</strain>
    </source>
</reference>
<dbReference type="Gene3D" id="2.160.20.10">
    <property type="entry name" value="Single-stranded right-handed beta-helix, Pectin lyase-like"/>
    <property type="match status" value="2"/>
</dbReference>
<dbReference type="SUPFAM" id="SSF51126">
    <property type="entry name" value="Pectin lyase-like"/>
    <property type="match status" value="2"/>
</dbReference>
<dbReference type="EMBL" id="WIQW01000057">
    <property type="protein sequence ID" value="KAF3091291.1"/>
    <property type="molecule type" value="Genomic_DNA"/>
</dbReference>
<evidence type="ECO:0000313" key="5">
    <source>
        <dbReference type="Proteomes" id="UP000297595"/>
    </source>
</evidence>
<dbReference type="GO" id="GO:0004650">
    <property type="term" value="F:polygalacturonase activity"/>
    <property type="evidence" value="ECO:0007669"/>
    <property type="project" value="InterPro"/>
</dbReference>
<evidence type="ECO:0000313" key="3">
    <source>
        <dbReference type="EMBL" id="KAF3091291.1"/>
    </source>
</evidence>
<reference evidence="4 5" key="1">
    <citation type="submission" date="2019-03" db="EMBL/GenBank/DDBJ databases">
        <title>Nematode-trapping fungi genome.</title>
        <authorList>
            <person name="Vidal-Diez De Ulzurrun G."/>
        </authorList>
    </citation>
    <scope>NUCLEOTIDE SEQUENCE [LARGE SCALE GENOMIC DNA]</scope>
    <source>
        <strain evidence="4 5">TWF154</strain>
    </source>
</reference>
<dbReference type="EMBL" id="SOZJ01000007">
    <property type="protein sequence ID" value="TGJ64468.1"/>
    <property type="molecule type" value="Genomic_DNA"/>
</dbReference>
<dbReference type="Proteomes" id="UP000475325">
    <property type="component" value="Unassembled WGS sequence"/>
</dbReference>
<keyword evidence="1" id="KW-0732">Signal</keyword>
<dbReference type="PANTHER" id="PTHR33928">
    <property type="entry name" value="POLYGALACTURONASE QRT3"/>
    <property type="match status" value="1"/>
</dbReference>
<feature type="domain" description="Rhamnogalacturonase A/B/Epimerase-like pectate lyase" evidence="2">
    <location>
        <begin position="693"/>
        <end position="754"/>
    </location>
</feature>
<dbReference type="InterPro" id="IPR039279">
    <property type="entry name" value="QRT3-like"/>
</dbReference>
<sequence length="1083" mass="115935">MNSGWKFKLVSLVTTLVYQIDPASAGINYRHLQERGVVPTTTKSCPIRCIDFPNTVCGGTWQTCIPSCTGDSIPTFTPPPCMTTTSTTSCPLLCVDNFSTNSCGIAGGTCFPHCPGQPITIPPLPPCPSTTTTAPRTTTSKCPTVCLDFMTNSCGGLWGTCVQHCPGKPFPSPTPPPCTSTRRSLSPPNTNCNLICVDNFTPDSCGNAGGTCFPHCPGQPITEPPLPSCTSTPATTSSCPTLCLDFMTNSCGGLWGTCLQHCPGQPFPNPTPPPCTTSSRATITTTSKKTASTTTSKPNCSAIARGETPYYLDQFKHQGLWHLNSSYPVYRNVKCWGAKGDGVTDDTEAIIRALTEGKTCKGSNCQNSYIPPSLIYFPKGDYIIGKTLPIYRNTQILGNPRQKPTIRANGKNFAGSAMFETKVKENIGSGAGDFITLKSIILIGEAVPPERDFAGIRWNAGYASGLYQVETVMGSGKATKHRGIVVSNTPHIWMSDVSANRGEIGIDLSVQSGTLRNVAVLDSRSIGIRITSSYSLTLKNLFLYNTPIGIDASKTNPGPPVSQAVNSLVVVEGEIISAKVFIRTARGGSSTYPNGAGSIVIERFTVAAGIPVVQRDNGVNIYHPSPVNTYRYITLWAQGRRYTPPTYEVATMQNPITNPKSSQPRLRVGQEKGVYYDKHQPSPAYESFKPNDFISLRSQGIKGDGISDDTAKIQRAFNLAASTNRPIFVDYGIYIVTRTLLIHPGTRIVGEVWPKFLAAGSYFSNVKNPHPVLQIGKPGQTGRVEIQDILVTAKAGSAGAISFQWNLKGPDLSNDVGGMWSCHSVIGAQPFSGLEAAQCSHGARPLSKCTGGFMHLHITRHASNIYLENNYYAAAAYQSIQPSPSGPLDVYVGRGVLIDGSPGGIWLYSIASQNSVLYQYQIQNSADIFASSLESTNPSFQPNPMAPTPFGVINTTLSDPNFATICKAHTGAAYAKCAKAFGLRIINSDNVVIYSTSLLSGQNNFAPNCPGGHFNCQLVMVSVEKQARSPVNKLVSIYGFTVRGARYALLMDGKIIIDSQKNAGTSLALPVVAWFLVGGVLPS</sequence>
<dbReference type="InterPro" id="IPR012334">
    <property type="entry name" value="Pectin_lyas_fold"/>
</dbReference>
<protein>
    <recommendedName>
        <fullName evidence="2">Rhamnogalacturonase A/B/Epimerase-like pectate lyase domain-containing protein</fullName>
    </recommendedName>
</protein>
<dbReference type="PANTHER" id="PTHR33928:SF2">
    <property type="entry name" value="PECTATE LYASE SUPERFAMILY PROTEIN DOMAIN-CONTAINING PROTEIN-RELATED"/>
    <property type="match status" value="1"/>
</dbReference>